<evidence type="ECO:0000259" key="3">
    <source>
        <dbReference type="Pfam" id="PF02557"/>
    </source>
</evidence>
<feature type="coiled-coil region" evidence="1">
    <location>
        <begin position="39"/>
        <end position="73"/>
    </location>
</feature>
<proteinExistence type="predicted"/>
<comment type="caution">
    <text evidence="4">The sequence shown here is derived from an EMBL/GenBank/DDBJ whole genome shotgun (WGS) entry which is preliminary data.</text>
</comment>
<name>A0A1F8DV74_9BACT</name>
<dbReference type="EMBL" id="MGIP01000001">
    <property type="protein sequence ID" value="OGM92513.1"/>
    <property type="molecule type" value="Genomic_DNA"/>
</dbReference>
<reference evidence="4 5" key="1">
    <citation type="journal article" date="2016" name="Nat. Commun.">
        <title>Thousands of microbial genomes shed light on interconnected biogeochemical processes in an aquifer system.</title>
        <authorList>
            <person name="Anantharaman K."/>
            <person name="Brown C.T."/>
            <person name="Hug L.A."/>
            <person name="Sharon I."/>
            <person name="Castelle C.J."/>
            <person name="Probst A.J."/>
            <person name="Thomas B.C."/>
            <person name="Singh A."/>
            <person name="Wilkins M.J."/>
            <person name="Karaoz U."/>
            <person name="Brodie E.L."/>
            <person name="Williams K.H."/>
            <person name="Hubbard S.S."/>
            <person name="Banfield J.F."/>
        </authorList>
    </citation>
    <scope>NUCLEOTIDE SEQUENCE [LARGE SCALE GENOMIC DNA]</scope>
</reference>
<dbReference type="Gene3D" id="3.30.1380.10">
    <property type="match status" value="1"/>
</dbReference>
<dbReference type="Pfam" id="PF02557">
    <property type="entry name" value="VanY"/>
    <property type="match status" value="1"/>
</dbReference>
<sequence>MAEKDENYKKMSALIAGGVIMLAAIGYGVWQYMLLQTHADEQAARIASLESERDNLAQELTKTQNDNRTLSEALYSEQQKNAQFERQLEDLASTVGRLDKLSKTDEELLQKYSKVYFLNENYIPKKLSQIEQNYIYGSKDIYFHAEALQFLEDLMEEAKDDGINLSTASAYRSFDTQSGLKSTYQVYYGSGANAFSADQGYSEHQLGTAVDFTSEDIQGGLDGFQQTEAYEWLLKNGYKYGFVLSYPEENAYYVFEPWHWRFVGVELARDLHRQDKYFYDLDQREIDGYLISIFD</sequence>
<evidence type="ECO:0000256" key="1">
    <source>
        <dbReference type="SAM" id="Coils"/>
    </source>
</evidence>
<dbReference type="CDD" id="cd14852">
    <property type="entry name" value="LD-carboxypeptidase"/>
    <property type="match status" value="1"/>
</dbReference>
<protein>
    <recommendedName>
        <fullName evidence="3">D-alanyl-D-alanine carboxypeptidase-like core domain-containing protein</fullName>
    </recommendedName>
</protein>
<dbReference type="PANTHER" id="PTHR34385:SF1">
    <property type="entry name" value="PEPTIDOGLYCAN L-ALANYL-D-GLUTAMATE ENDOPEPTIDASE CWLK"/>
    <property type="match status" value="1"/>
</dbReference>
<dbReference type="InterPro" id="IPR052179">
    <property type="entry name" value="DD-CPase-like"/>
</dbReference>
<keyword evidence="2" id="KW-1133">Transmembrane helix</keyword>
<dbReference type="STRING" id="1802555.A2755_00250"/>
<dbReference type="SUPFAM" id="SSF55166">
    <property type="entry name" value="Hedgehog/DD-peptidase"/>
    <property type="match status" value="1"/>
</dbReference>
<dbReference type="InterPro" id="IPR058193">
    <property type="entry name" value="VanY/YodJ_core_dom"/>
</dbReference>
<dbReference type="Proteomes" id="UP000177029">
    <property type="component" value="Unassembled WGS sequence"/>
</dbReference>
<dbReference type="PANTHER" id="PTHR34385">
    <property type="entry name" value="D-ALANYL-D-ALANINE CARBOXYPEPTIDASE"/>
    <property type="match status" value="1"/>
</dbReference>
<evidence type="ECO:0000313" key="4">
    <source>
        <dbReference type="EMBL" id="OGM92513.1"/>
    </source>
</evidence>
<accession>A0A1F8DV74</accession>
<keyword evidence="2" id="KW-0812">Transmembrane</keyword>
<dbReference type="GO" id="GO:0008233">
    <property type="term" value="F:peptidase activity"/>
    <property type="evidence" value="ECO:0007669"/>
    <property type="project" value="InterPro"/>
</dbReference>
<dbReference type="GO" id="GO:0006508">
    <property type="term" value="P:proteolysis"/>
    <property type="evidence" value="ECO:0007669"/>
    <property type="project" value="InterPro"/>
</dbReference>
<dbReference type="InterPro" id="IPR009045">
    <property type="entry name" value="Zn_M74/Hedgehog-like"/>
</dbReference>
<dbReference type="InterPro" id="IPR003709">
    <property type="entry name" value="VanY-like_core_dom"/>
</dbReference>
<dbReference type="AlphaFoldDB" id="A0A1F8DV74"/>
<organism evidence="4 5">
    <name type="scientific">Candidatus Wolfebacteria bacterium RIFCSPHIGHO2_01_FULL_48_22</name>
    <dbReference type="NCBI Taxonomy" id="1802555"/>
    <lineage>
        <taxon>Bacteria</taxon>
        <taxon>Candidatus Wolfeibacteriota</taxon>
    </lineage>
</organism>
<feature type="domain" description="D-alanyl-D-alanine carboxypeptidase-like core" evidence="3">
    <location>
        <begin position="141"/>
        <end position="264"/>
    </location>
</feature>
<gene>
    <name evidence="4" type="ORF">A2755_00250</name>
</gene>
<evidence type="ECO:0000313" key="5">
    <source>
        <dbReference type="Proteomes" id="UP000177029"/>
    </source>
</evidence>
<evidence type="ECO:0000256" key="2">
    <source>
        <dbReference type="SAM" id="Phobius"/>
    </source>
</evidence>
<keyword evidence="1" id="KW-0175">Coiled coil</keyword>
<feature type="transmembrane region" description="Helical" evidence="2">
    <location>
        <begin position="12"/>
        <end position="30"/>
    </location>
</feature>
<keyword evidence="2" id="KW-0472">Membrane</keyword>